<dbReference type="GO" id="GO:0006751">
    <property type="term" value="P:glutathione catabolic process"/>
    <property type="evidence" value="ECO:0007669"/>
    <property type="project" value="InterPro"/>
</dbReference>
<reference evidence="3 4" key="1">
    <citation type="submission" date="2020-04" db="EMBL/GenBank/DDBJ databases">
        <authorList>
            <person name="De Canck E."/>
        </authorList>
    </citation>
    <scope>NUCLEOTIDE SEQUENCE [LARGE SCALE GENOMIC DNA]</scope>
    <source>
        <strain evidence="3 4">LMG 6000</strain>
    </source>
</reference>
<evidence type="ECO:0000313" key="4">
    <source>
        <dbReference type="Proteomes" id="UP000494183"/>
    </source>
</evidence>
<dbReference type="InterPro" id="IPR036568">
    <property type="entry name" value="GGCT-like_sf"/>
</dbReference>
<accession>A0A6S7EVM7</accession>
<keyword evidence="2 3" id="KW-0456">Lyase</keyword>
<keyword evidence="3" id="KW-0808">Transferase</keyword>
<dbReference type="GO" id="GO:0016740">
    <property type="term" value="F:transferase activity"/>
    <property type="evidence" value="ECO:0007669"/>
    <property type="project" value="UniProtKB-KW"/>
</dbReference>
<name>A0A6S7EVM7_9BURK</name>
<dbReference type="Pfam" id="PF04752">
    <property type="entry name" value="ChaC"/>
    <property type="match status" value="1"/>
</dbReference>
<evidence type="ECO:0000256" key="1">
    <source>
        <dbReference type="ARBA" id="ARBA00012344"/>
    </source>
</evidence>
<proteinExistence type="predicted"/>
<dbReference type="SUPFAM" id="SSF110857">
    <property type="entry name" value="Gamma-glutamyl cyclotransferase-like"/>
    <property type="match status" value="1"/>
</dbReference>
<dbReference type="Gene3D" id="3.10.490.10">
    <property type="entry name" value="Gamma-glutamyl cyclotransferase-like"/>
    <property type="match status" value="1"/>
</dbReference>
<evidence type="ECO:0000256" key="2">
    <source>
        <dbReference type="ARBA" id="ARBA00023239"/>
    </source>
</evidence>
<sequence length="230" mass="25555">MNSKAIMTLTRELLDGTTFAELVNVVEGGPHWTQEELDRSMNDTLEHRTSGEPVWLFAYGSLIWNPVIEFEEHQTAMLLDWHRSFCIRLLAGRGTPQLPGRMLGLLPGGECGGVALRLSEHNLRDELRLVWMREMIHGLYRPIWAKVRLSTGEFVRAITFVANTASNQYEHDPATHSAAAAIARACGSLGTNREYLSKLNQALDALGMQDKYVTQMAAVVDACSSDGEIA</sequence>
<dbReference type="GO" id="GO:0061928">
    <property type="term" value="F:glutathione specific gamma-glutamylcyclotransferase activity"/>
    <property type="evidence" value="ECO:0007669"/>
    <property type="project" value="UniProtKB-EC"/>
</dbReference>
<dbReference type="PANTHER" id="PTHR12192:SF2">
    <property type="entry name" value="GLUTATHIONE-SPECIFIC GAMMA-GLUTAMYLCYCLOTRANSFERASE 2"/>
    <property type="match status" value="1"/>
</dbReference>
<keyword evidence="4" id="KW-1185">Reference proteome</keyword>
<gene>
    <name evidence="3" type="primary">chaC_1</name>
    <name evidence="3" type="ORF">LMG6000_00437</name>
</gene>
<dbReference type="InterPro" id="IPR013024">
    <property type="entry name" value="GGCT-like"/>
</dbReference>
<dbReference type="GO" id="GO:0005737">
    <property type="term" value="C:cytoplasm"/>
    <property type="evidence" value="ECO:0007669"/>
    <property type="project" value="TreeGrafter"/>
</dbReference>
<dbReference type="PANTHER" id="PTHR12192">
    <property type="entry name" value="CATION TRANSPORT PROTEIN CHAC-RELATED"/>
    <property type="match status" value="1"/>
</dbReference>
<dbReference type="CDD" id="cd06661">
    <property type="entry name" value="GGCT_like"/>
    <property type="match status" value="1"/>
</dbReference>
<evidence type="ECO:0000313" key="3">
    <source>
        <dbReference type="EMBL" id="CAB3929385.1"/>
    </source>
</evidence>
<dbReference type="AlphaFoldDB" id="A0A6S7EVM7"/>
<organism evidence="3 4">
    <name type="scientific">Achromobacter insolitus</name>
    <dbReference type="NCBI Taxonomy" id="217204"/>
    <lineage>
        <taxon>Bacteria</taxon>
        <taxon>Pseudomonadati</taxon>
        <taxon>Pseudomonadota</taxon>
        <taxon>Betaproteobacteria</taxon>
        <taxon>Burkholderiales</taxon>
        <taxon>Alcaligenaceae</taxon>
        <taxon>Achromobacter</taxon>
    </lineage>
</organism>
<dbReference type="Proteomes" id="UP000494183">
    <property type="component" value="Unassembled WGS sequence"/>
</dbReference>
<dbReference type="EMBL" id="CADILH010000001">
    <property type="protein sequence ID" value="CAB3929385.1"/>
    <property type="molecule type" value="Genomic_DNA"/>
</dbReference>
<dbReference type="EC" id="4.3.2.7" evidence="1"/>
<dbReference type="InterPro" id="IPR006840">
    <property type="entry name" value="ChaC"/>
</dbReference>
<protein>
    <recommendedName>
        <fullName evidence="1">glutathione-specific gamma-glutamylcyclotransferase</fullName>
        <ecNumber evidence="1">4.3.2.7</ecNumber>
    </recommendedName>
</protein>
<dbReference type="RefSeq" id="WP_254604418.1">
    <property type="nucleotide sequence ID" value="NZ_CADILH010000001.1"/>
</dbReference>